<dbReference type="Proteomes" id="UP000018130">
    <property type="component" value="Unassembled WGS sequence"/>
</dbReference>
<gene>
    <name evidence="1" type="ORF">CWATWH0402_5340</name>
</gene>
<organism evidence="1 2">
    <name type="scientific">Crocosphaera watsonii WH 0402</name>
    <dbReference type="NCBI Taxonomy" id="1284629"/>
    <lineage>
        <taxon>Bacteria</taxon>
        <taxon>Bacillati</taxon>
        <taxon>Cyanobacteriota</taxon>
        <taxon>Cyanophyceae</taxon>
        <taxon>Oscillatoriophycideae</taxon>
        <taxon>Chroococcales</taxon>
        <taxon>Aphanothecaceae</taxon>
        <taxon>Crocosphaera</taxon>
    </lineage>
</organism>
<dbReference type="AlphaFoldDB" id="T2JQG9"/>
<comment type="caution">
    <text evidence="1">The sequence shown here is derived from an EMBL/GenBank/DDBJ whole genome shotgun (WGS) entry which is preliminary data.</text>
</comment>
<evidence type="ECO:0000313" key="2">
    <source>
        <dbReference type="Proteomes" id="UP000018130"/>
    </source>
</evidence>
<accession>T2JQG9</accession>
<protein>
    <submittedName>
        <fullName evidence="1">Uncharacterized protein</fullName>
    </submittedName>
</protein>
<sequence length="42" mass="4849">MTQNNLGTVYSDRIQGERNQNIEAAIQAYEQSTKVLTLEEYE</sequence>
<reference evidence="1 2" key="2">
    <citation type="submission" date="2013-09" db="EMBL/GenBank/DDBJ databases">
        <title>Whole genome comparison of six Crocosphaera watsonii strains with differing phenotypes.</title>
        <authorList>
            <person name="Bench S.R."/>
            <person name="Heller P."/>
            <person name="Frank I."/>
            <person name="Arciniega M."/>
            <person name="Shilova I.N."/>
            <person name="Zehr J.P."/>
        </authorList>
    </citation>
    <scope>NUCLEOTIDE SEQUENCE [LARGE SCALE GENOMIC DNA]</scope>
    <source>
        <strain evidence="1 2">WH 0402</strain>
    </source>
</reference>
<reference evidence="1 2" key="1">
    <citation type="submission" date="2013-01" db="EMBL/GenBank/DDBJ databases">
        <authorList>
            <person name="Bench S."/>
        </authorList>
    </citation>
    <scope>NUCLEOTIDE SEQUENCE [LARGE SCALE GENOMIC DNA]</scope>
    <source>
        <strain evidence="1 2">WH 0402</strain>
    </source>
</reference>
<evidence type="ECO:0000313" key="1">
    <source>
        <dbReference type="EMBL" id="CCQ67470.1"/>
    </source>
</evidence>
<proteinExistence type="predicted"/>
<dbReference type="EMBL" id="CAQN01000602">
    <property type="protein sequence ID" value="CCQ67470.1"/>
    <property type="molecule type" value="Genomic_DNA"/>
</dbReference>
<name>T2JQG9_CROWT</name>